<name>A0A366FMC4_9HYPH</name>
<keyword evidence="2" id="KW-1185">Reference proteome</keyword>
<dbReference type="EMBL" id="QNRK01000007">
    <property type="protein sequence ID" value="RBP15853.1"/>
    <property type="molecule type" value="Genomic_DNA"/>
</dbReference>
<organism evidence="1 2">
    <name type="scientific">Roseiarcus fermentans</name>
    <dbReference type="NCBI Taxonomy" id="1473586"/>
    <lineage>
        <taxon>Bacteria</taxon>
        <taxon>Pseudomonadati</taxon>
        <taxon>Pseudomonadota</taxon>
        <taxon>Alphaproteobacteria</taxon>
        <taxon>Hyphomicrobiales</taxon>
        <taxon>Roseiarcaceae</taxon>
        <taxon>Roseiarcus</taxon>
    </lineage>
</organism>
<dbReference type="InterPro" id="IPR029044">
    <property type="entry name" value="Nucleotide-diphossugar_trans"/>
</dbReference>
<proteinExistence type="predicted"/>
<evidence type="ECO:0008006" key="3">
    <source>
        <dbReference type="Google" id="ProtNLM"/>
    </source>
</evidence>
<dbReference type="SUPFAM" id="SSF53448">
    <property type="entry name" value="Nucleotide-diphospho-sugar transferases"/>
    <property type="match status" value="1"/>
</dbReference>
<dbReference type="AlphaFoldDB" id="A0A366FMC4"/>
<dbReference type="RefSeq" id="WP_113888673.1">
    <property type="nucleotide sequence ID" value="NZ_QNRK01000007.1"/>
</dbReference>
<evidence type="ECO:0000313" key="1">
    <source>
        <dbReference type="EMBL" id="RBP15853.1"/>
    </source>
</evidence>
<dbReference type="Proteomes" id="UP000253529">
    <property type="component" value="Unassembled WGS sequence"/>
</dbReference>
<dbReference type="OrthoDB" id="7593663at2"/>
<sequence length="316" mass="34785">MTEILHVVACVSNPLRWQSRIALARAAIAAWLAEPNVHVTLAECAYGSRAHDLADLASDRVSHIPLRATTMAWSKENLLNLAVAALPPRAQKIATLDADVTFRRKGWATETLAALDLYPVVQPWDAAYDLGPHDEHIQTHRSFASVWHAGGPVVPMADTFWSFSGGPYAYPHPGYAWAWTRRTLDHIGGLFEDGGMGSGDHHMALGLVGRCEASLPSGVATGYRNAVCAWGARAAAEINGKLGFVHGTIEHPFHGRKGDRGYQSRWAMFLEHGFDPATDLKRNTQRVIEFSGSKPDLERAFDRYLRAREEDVNTLT</sequence>
<protein>
    <recommendedName>
        <fullName evidence="3">Glycosyl transferase family 2</fullName>
    </recommendedName>
</protein>
<accession>A0A366FMC4</accession>
<gene>
    <name evidence="1" type="ORF">DFR50_107123</name>
</gene>
<comment type="caution">
    <text evidence="1">The sequence shown here is derived from an EMBL/GenBank/DDBJ whole genome shotgun (WGS) entry which is preliminary data.</text>
</comment>
<reference evidence="1 2" key="1">
    <citation type="submission" date="2018-06" db="EMBL/GenBank/DDBJ databases">
        <title>Genomic Encyclopedia of Type Strains, Phase IV (KMG-IV): sequencing the most valuable type-strain genomes for metagenomic binning, comparative biology and taxonomic classification.</title>
        <authorList>
            <person name="Goeker M."/>
        </authorList>
    </citation>
    <scope>NUCLEOTIDE SEQUENCE [LARGE SCALE GENOMIC DNA]</scope>
    <source>
        <strain evidence="1 2">DSM 24875</strain>
    </source>
</reference>
<evidence type="ECO:0000313" key="2">
    <source>
        <dbReference type="Proteomes" id="UP000253529"/>
    </source>
</evidence>